<gene>
    <name evidence="5" type="ORF">KUTeg_015496</name>
</gene>
<dbReference type="InterPro" id="IPR015943">
    <property type="entry name" value="WD40/YVTN_repeat-like_dom_sf"/>
</dbReference>
<dbReference type="Gene3D" id="2.130.10.10">
    <property type="entry name" value="YVTN repeat-like/Quinoprotein amine dehydrogenase"/>
    <property type="match status" value="1"/>
</dbReference>
<dbReference type="Proteomes" id="UP001217089">
    <property type="component" value="Unassembled WGS sequence"/>
</dbReference>
<evidence type="ECO:0000313" key="6">
    <source>
        <dbReference type="Proteomes" id="UP001217089"/>
    </source>
</evidence>
<keyword evidence="2" id="KW-0472">Membrane</keyword>
<dbReference type="PANTHER" id="PTHR11036">
    <property type="entry name" value="SEMAPHORIN"/>
    <property type="match status" value="1"/>
</dbReference>
<sequence length="193" mass="22685">MCKTKRFIMSIFLCVILMMFFDSSTTTLTTTEFPKEFDFRYTSYQELEQNFNIFQHDDIVGYDVQLTVDNARNQLLVGGRGMLCRLSLDDLRILEITEWQALNDTKRICRFKGQTEDACYNFIRVLLVYEDQVFTCGTNAFSPKCTWRSIRIIHVIIISIIIIIIIIVLVIIIIVKIELIIKYINKFLKILKN</sequence>
<feature type="signal peptide" evidence="3">
    <location>
        <begin position="1"/>
        <end position="26"/>
    </location>
</feature>
<comment type="caution">
    <text evidence="5">The sequence shown here is derived from an EMBL/GenBank/DDBJ whole genome shotgun (WGS) entry which is preliminary data.</text>
</comment>
<comment type="caution">
    <text evidence="1">Lacks conserved residue(s) required for the propagation of feature annotation.</text>
</comment>
<dbReference type="SUPFAM" id="SSF101912">
    <property type="entry name" value="Sema domain"/>
    <property type="match status" value="1"/>
</dbReference>
<reference evidence="5 6" key="1">
    <citation type="submission" date="2022-12" db="EMBL/GenBank/DDBJ databases">
        <title>Chromosome-level genome of Tegillarca granosa.</title>
        <authorList>
            <person name="Kim J."/>
        </authorList>
    </citation>
    <scope>NUCLEOTIDE SEQUENCE [LARGE SCALE GENOMIC DNA]</scope>
    <source>
        <strain evidence="5">Teg-2019</strain>
        <tissue evidence="5">Adductor muscle</tissue>
    </source>
</reference>
<feature type="chain" id="PRO_5046379922" description="Sema domain-containing protein" evidence="3">
    <location>
        <begin position="27"/>
        <end position="193"/>
    </location>
</feature>
<feature type="transmembrane region" description="Helical" evidence="2">
    <location>
        <begin position="152"/>
        <end position="175"/>
    </location>
</feature>
<dbReference type="InterPro" id="IPR036352">
    <property type="entry name" value="Semap_dom_sf"/>
</dbReference>
<accession>A0ABQ9ETX4</accession>
<dbReference type="InterPro" id="IPR001627">
    <property type="entry name" value="Semap_dom"/>
</dbReference>
<feature type="domain" description="Sema" evidence="4">
    <location>
        <begin position="39"/>
        <end position="193"/>
    </location>
</feature>
<organism evidence="5 6">
    <name type="scientific">Tegillarca granosa</name>
    <name type="common">Malaysian cockle</name>
    <name type="synonym">Anadara granosa</name>
    <dbReference type="NCBI Taxonomy" id="220873"/>
    <lineage>
        <taxon>Eukaryota</taxon>
        <taxon>Metazoa</taxon>
        <taxon>Spiralia</taxon>
        <taxon>Lophotrochozoa</taxon>
        <taxon>Mollusca</taxon>
        <taxon>Bivalvia</taxon>
        <taxon>Autobranchia</taxon>
        <taxon>Pteriomorphia</taxon>
        <taxon>Arcoida</taxon>
        <taxon>Arcoidea</taxon>
        <taxon>Arcidae</taxon>
        <taxon>Tegillarca</taxon>
    </lineage>
</organism>
<keyword evidence="2" id="KW-0812">Transmembrane</keyword>
<keyword evidence="2" id="KW-1133">Transmembrane helix</keyword>
<evidence type="ECO:0000313" key="5">
    <source>
        <dbReference type="EMBL" id="KAJ8307412.1"/>
    </source>
</evidence>
<evidence type="ECO:0000256" key="3">
    <source>
        <dbReference type="SAM" id="SignalP"/>
    </source>
</evidence>
<keyword evidence="6" id="KW-1185">Reference proteome</keyword>
<dbReference type="PROSITE" id="PS51004">
    <property type="entry name" value="SEMA"/>
    <property type="match status" value="1"/>
</dbReference>
<proteinExistence type="predicted"/>
<keyword evidence="3" id="KW-0732">Signal</keyword>
<dbReference type="InterPro" id="IPR027231">
    <property type="entry name" value="Semaphorin"/>
</dbReference>
<evidence type="ECO:0000259" key="4">
    <source>
        <dbReference type="PROSITE" id="PS51004"/>
    </source>
</evidence>
<name>A0ABQ9ETX4_TEGGR</name>
<evidence type="ECO:0000256" key="1">
    <source>
        <dbReference type="PROSITE-ProRule" id="PRU00352"/>
    </source>
</evidence>
<evidence type="ECO:0000256" key="2">
    <source>
        <dbReference type="SAM" id="Phobius"/>
    </source>
</evidence>
<protein>
    <recommendedName>
        <fullName evidence="4">Sema domain-containing protein</fullName>
    </recommendedName>
</protein>
<dbReference type="PANTHER" id="PTHR11036:SF79">
    <property type="entry name" value="SEMAPHORIN 5C, ISOFORM A"/>
    <property type="match status" value="1"/>
</dbReference>
<dbReference type="EMBL" id="JARBDR010000793">
    <property type="protein sequence ID" value="KAJ8307412.1"/>
    <property type="molecule type" value="Genomic_DNA"/>
</dbReference>